<sequence length="123" mass="13565">MALLPLVLRSRIPQFMEMVHKHSTGILLGLVKTSNIGAASASSHGISTLSKLIVCPNASTESETLCAMLAAVLIDRPDDWDMYLDQILQAYRFSVHHTTGTITYGWEMRLQVELINGLPGEVR</sequence>
<dbReference type="EMBL" id="JYDP01000067">
    <property type="protein sequence ID" value="KRZ09841.1"/>
    <property type="molecule type" value="Genomic_DNA"/>
</dbReference>
<comment type="caution">
    <text evidence="1">The sequence shown here is derived from an EMBL/GenBank/DDBJ whole genome shotgun (WGS) entry which is preliminary data.</text>
</comment>
<accession>A0A0V1HH64</accession>
<name>A0A0V1HH64_9BILA</name>
<gene>
    <name evidence="1" type="ORF">T11_15400</name>
</gene>
<proteinExistence type="predicted"/>
<reference evidence="1 2" key="1">
    <citation type="submission" date="2015-01" db="EMBL/GenBank/DDBJ databases">
        <title>Evolution of Trichinella species and genotypes.</title>
        <authorList>
            <person name="Korhonen P.K."/>
            <person name="Edoardo P."/>
            <person name="Giuseppe L.R."/>
            <person name="Gasser R.B."/>
        </authorList>
    </citation>
    <scope>NUCLEOTIDE SEQUENCE [LARGE SCALE GENOMIC DNA]</scope>
    <source>
        <strain evidence="1">ISS1029</strain>
    </source>
</reference>
<evidence type="ECO:0000313" key="2">
    <source>
        <dbReference type="Proteomes" id="UP000055024"/>
    </source>
</evidence>
<keyword evidence="2" id="KW-1185">Reference proteome</keyword>
<protein>
    <submittedName>
        <fullName evidence="1">Uncharacterized protein</fullName>
    </submittedName>
</protein>
<evidence type="ECO:0000313" key="1">
    <source>
        <dbReference type="EMBL" id="KRZ09841.1"/>
    </source>
</evidence>
<dbReference type="AlphaFoldDB" id="A0A0V1HH64"/>
<dbReference type="OrthoDB" id="5832112at2759"/>
<dbReference type="Proteomes" id="UP000055024">
    <property type="component" value="Unassembled WGS sequence"/>
</dbReference>
<organism evidence="1 2">
    <name type="scientific">Trichinella zimbabwensis</name>
    <dbReference type="NCBI Taxonomy" id="268475"/>
    <lineage>
        <taxon>Eukaryota</taxon>
        <taxon>Metazoa</taxon>
        <taxon>Ecdysozoa</taxon>
        <taxon>Nematoda</taxon>
        <taxon>Enoplea</taxon>
        <taxon>Dorylaimia</taxon>
        <taxon>Trichinellida</taxon>
        <taxon>Trichinellidae</taxon>
        <taxon>Trichinella</taxon>
    </lineage>
</organism>